<dbReference type="InterPro" id="IPR007492">
    <property type="entry name" value="LytTR_DNA-bd_dom"/>
</dbReference>
<dbReference type="RefSeq" id="WP_247813783.1">
    <property type="nucleotide sequence ID" value="NZ_CP095855.1"/>
</dbReference>
<dbReference type="PROSITE" id="PS50110">
    <property type="entry name" value="RESPONSE_REGULATORY"/>
    <property type="match status" value="1"/>
</dbReference>
<dbReference type="SUPFAM" id="SSF52172">
    <property type="entry name" value="CheY-like"/>
    <property type="match status" value="1"/>
</dbReference>
<evidence type="ECO:0000313" key="4">
    <source>
        <dbReference type="EMBL" id="UPK71666.1"/>
    </source>
</evidence>
<proteinExistence type="predicted"/>
<dbReference type="Gene3D" id="3.40.50.2300">
    <property type="match status" value="1"/>
</dbReference>
<protein>
    <submittedName>
        <fullName evidence="4">LytTR family transcriptional regulator DNA-binding domain-containing protein</fullName>
    </submittedName>
</protein>
<evidence type="ECO:0000313" key="5">
    <source>
        <dbReference type="Proteomes" id="UP000830198"/>
    </source>
</evidence>
<evidence type="ECO:0000259" key="3">
    <source>
        <dbReference type="PROSITE" id="PS50930"/>
    </source>
</evidence>
<dbReference type="GO" id="GO:0003677">
    <property type="term" value="F:DNA binding"/>
    <property type="evidence" value="ECO:0007669"/>
    <property type="project" value="UniProtKB-KW"/>
</dbReference>
<evidence type="ECO:0000259" key="2">
    <source>
        <dbReference type="PROSITE" id="PS50110"/>
    </source>
</evidence>
<dbReference type="InterPro" id="IPR001789">
    <property type="entry name" value="Sig_transdc_resp-reg_receiver"/>
</dbReference>
<organism evidence="4 5">
    <name type="scientific">Chitinophaga filiformis</name>
    <name type="common">Myxococcus filiformis</name>
    <name type="synonym">Flexibacter filiformis</name>
    <dbReference type="NCBI Taxonomy" id="104663"/>
    <lineage>
        <taxon>Bacteria</taxon>
        <taxon>Pseudomonadati</taxon>
        <taxon>Bacteroidota</taxon>
        <taxon>Chitinophagia</taxon>
        <taxon>Chitinophagales</taxon>
        <taxon>Chitinophagaceae</taxon>
        <taxon>Chitinophaga</taxon>
    </lineage>
</organism>
<keyword evidence="1" id="KW-0597">Phosphoprotein</keyword>
<dbReference type="EMBL" id="CP095855">
    <property type="protein sequence ID" value="UPK71666.1"/>
    <property type="molecule type" value="Genomic_DNA"/>
</dbReference>
<dbReference type="SMART" id="SM00850">
    <property type="entry name" value="LytTR"/>
    <property type="match status" value="1"/>
</dbReference>
<gene>
    <name evidence="4" type="ORF">MYF79_10275</name>
</gene>
<accession>A0ABY4IA47</accession>
<keyword evidence="5" id="KW-1185">Reference proteome</keyword>
<dbReference type="Gene3D" id="2.40.50.1020">
    <property type="entry name" value="LytTr DNA-binding domain"/>
    <property type="match status" value="1"/>
</dbReference>
<dbReference type="PROSITE" id="PS50930">
    <property type="entry name" value="HTH_LYTTR"/>
    <property type="match status" value="1"/>
</dbReference>
<dbReference type="Proteomes" id="UP000830198">
    <property type="component" value="Chromosome"/>
</dbReference>
<dbReference type="InterPro" id="IPR011006">
    <property type="entry name" value="CheY-like_superfamily"/>
</dbReference>
<feature type="modified residue" description="4-aspartylphosphate" evidence="1">
    <location>
        <position position="58"/>
    </location>
</feature>
<feature type="domain" description="Response regulatory" evidence="2">
    <location>
        <begin position="7"/>
        <end position="119"/>
    </location>
</feature>
<sequence length="259" mass="29975">MVNTSLNAVIVDNDLESASLLKEYIHKTNHVELAGSYHDIDNALNHSSFLKPEIIYVDIHMSGLREYDNLARISNLCKHLIIVSHETKYAIEGYRYNVYDYLMKPLSYESFSRSFNKLMSNSQLTEPDDMELIAAANGAGTATSDLSMNIYEEEEHVWIKCDKKIYRMWKQDIHLVEGLKDYIVIHHKGKKYVTHLSMSLVETYLGRKHFIRINRSCIISKNSIIAISGNVIETTLNKEMVIGIRYREKVRMLYAGFRT</sequence>
<reference evidence="4 5" key="1">
    <citation type="submission" date="2022-04" db="EMBL/GenBank/DDBJ databases">
        <title>The arsenic-methylating capacity of Chitinophaga filiformis YT5 during chitin decomposition.</title>
        <authorList>
            <person name="Chen G."/>
            <person name="Liang Y."/>
        </authorList>
    </citation>
    <scope>NUCLEOTIDE SEQUENCE [LARGE SCALE GENOMIC DNA]</scope>
    <source>
        <strain evidence="4 5">YT5</strain>
    </source>
</reference>
<feature type="domain" description="HTH LytTR-type" evidence="3">
    <location>
        <begin position="157"/>
        <end position="224"/>
    </location>
</feature>
<dbReference type="Pfam" id="PF04397">
    <property type="entry name" value="LytTR"/>
    <property type="match status" value="1"/>
</dbReference>
<evidence type="ECO:0000256" key="1">
    <source>
        <dbReference type="PROSITE-ProRule" id="PRU00169"/>
    </source>
</evidence>
<name>A0ABY4IA47_CHIFI</name>
<dbReference type="Pfam" id="PF00072">
    <property type="entry name" value="Response_reg"/>
    <property type="match status" value="1"/>
</dbReference>
<keyword evidence="4" id="KW-0238">DNA-binding</keyword>